<feature type="compositionally biased region" description="Low complexity" evidence="1">
    <location>
        <begin position="112"/>
        <end position="137"/>
    </location>
</feature>
<dbReference type="EMBL" id="MRZV01000117">
    <property type="protein sequence ID" value="PIK58275.1"/>
    <property type="molecule type" value="Genomic_DNA"/>
</dbReference>
<gene>
    <name evidence="2" type="ORF">BSL78_04780</name>
</gene>
<proteinExistence type="predicted"/>
<dbReference type="PANTHER" id="PTHR31751:SF7">
    <property type="entry name" value="THAP-TYPE DOMAIN-CONTAINING PROTEIN"/>
    <property type="match status" value="1"/>
</dbReference>
<feature type="compositionally biased region" description="Basic and acidic residues" evidence="1">
    <location>
        <begin position="32"/>
        <end position="41"/>
    </location>
</feature>
<feature type="compositionally biased region" description="Polar residues" evidence="1">
    <location>
        <begin position="145"/>
        <end position="157"/>
    </location>
</feature>
<protein>
    <submittedName>
        <fullName evidence="2">Uncharacterized protein</fullName>
    </submittedName>
</protein>
<dbReference type="OrthoDB" id="5982876at2759"/>
<organism evidence="2 3">
    <name type="scientific">Stichopus japonicus</name>
    <name type="common">Sea cucumber</name>
    <dbReference type="NCBI Taxonomy" id="307972"/>
    <lineage>
        <taxon>Eukaryota</taxon>
        <taxon>Metazoa</taxon>
        <taxon>Echinodermata</taxon>
        <taxon>Eleutherozoa</taxon>
        <taxon>Echinozoa</taxon>
        <taxon>Holothuroidea</taxon>
        <taxon>Aspidochirotacea</taxon>
        <taxon>Aspidochirotida</taxon>
        <taxon>Stichopodidae</taxon>
        <taxon>Apostichopus</taxon>
    </lineage>
</organism>
<reference evidence="2 3" key="1">
    <citation type="journal article" date="2017" name="PLoS Biol.">
        <title>The sea cucumber genome provides insights into morphological evolution and visceral regeneration.</title>
        <authorList>
            <person name="Zhang X."/>
            <person name="Sun L."/>
            <person name="Yuan J."/>
            <person name="Sun Y."/>
            <person name="Gao Y."/>
            <person name="Zhang L."/>
            <person name="Li S."/>
            <person name="Dai H."/>
            <person name="Hamel J.F."/>
            <person name="Liu C."/>
            <person name="Yu Y."/>
            <person name="Liu S."/>
            <person name="Lin W."/>
            <person name="Guo K."/>
            <person name="Jin S."/>
            <person name="Xu P."/>
            <person name="Storey K.B."/>
            <person name="Huan P."/>
            <person name="Zhang T."/>
            <person name="Zhou Y."/>
            <person name="Zhang J."/>
            <person name="Lin C."/>
            <person name="Li X."/>
            <person name="Xing L."/>
            <person name="Huo D."/>
            <person name="Sun M."/>
            <person name="Wang L."/>
            <person name="Mercier A."/>
            <person name="Li F."/>
            <person name="Yang H."/>
            <person name="Xiang J."/>
        </authorList>
    </citation>
    <scope>NUCLEOTIDE SEQUENCE [LARGE SCALE GENOMIC DNA]</scope>
    <source>
        <strain evidence="2">Shaxun</strain>
        <tissue evidence="2">Muscle</tissue>
    </source>
</reference>
<feature type="region of interest" description="Disordered" evidence="1">
    <location>
        <begin position="105"/>
        <end position="157"/>
    </location>
</feature>
<sequence length="525" mass="59384">MEGNSGVRKRTYPGTSVGPRGGRPLLYGPTKESSRRVSQRRKDATKIFLLQCYVDWQLEKDLHQLSRNLKQMSNADFAEHLLSDHAKRCKPNEDKQDAAMQTTNDGIRSVGTQTEEVQATSTTEATTSTPAKKAPTKNWPVSPIDPTTFQSQKDSAKRNTMTAFQDKNFEDDDFDEEENQFEDWAEAVQELNQSEIPIDQLECNVSVEADVFGHCDSDYESEEDPAAEQNETDIDLQDFAESCVNEDKVIVWVSRIQDLLKTIHGDVCPLPNCQRKLVFTNSFFGSALKIKWSCSEGHRPGQWLSQPSLKKMYAGNLLIAAGTVLSGNSIHKTMHFFKAMSLKCITKDTFYRVQRLYVSPVVENYWKGMQQVILSSFLDHPVTMAGDGRCDSPGHSAQYCSYVFTEESSKQVLHVEIVDVREAGGKSPNMEKLAFERGMDFLMERMNVQELVTDAHLQISALMRNSPKYNQVTHQHDVWHGSKSLGKKVKKISATGENRILQSWMTSVKNHFWYSSKTCQGIAVF</sequence>
<evidence type="ECO:0000313" key="3">
    <source>
        <dbReference type="Proteomes" id="UP000230750"/>
    </source>
</evidence>
<keyword evidence="3" id="KW-1185">Reference proteome</keyword>
<evidence type="ECO:0000313" key="2">
    <source>
        <dbReference type="EMBL" id="PIK58275.1"/>
    </source>
</evidence>
<dbReference type="AlphaFoldDB" id="A0A2G8LDJ1"/>
<feature type="region of interest" description="Disordered" evidence="1">
    <location>
        <begin position="1"/>
        <end position="41"/>
    </location>
</feature>
<dbReference type="STRING" id="307972.A0A2G8LDJ1"/>
<evidence type="ECO:0000256" key="1">
    <source>
        <dbReference type="SAM" id="MobiDB-lite"/>
    </source>
</evidence>
<dbReference type="Proteomes" id="UP000230750">
    <property type="component" value="Unassembled WGS sequence"/>
</dbReference>
<comment type="caution">
    <text evidence="2">The sequence shown here is derived from an EMBL/GenBank/DDBJ whole genome shotgun (WGS) entry which is preliminary data.</text>
</comment>
<dbReference type="PANTHER" id="PTHR31751">
    <property type="entry name" value="SI:CH211-108C17.2-RELATED-RELATED"/>
    <property type="match status" value="1"/>
</dbReference>
<name>A0A2G8LDJ1_STIJA</name>
<accession>A0A2G8LDJ1</accession>